<dbReference type="GO" id="GO:0005886">
    <property type="term" value="C:plasma membrane"/>
    <property type="evidence" value="ECO:0007669"/>
    <property type="project" value="UniProtKB-SubCell"/>
</dbReference>
<evidence type="ECO:0000256" key="4">
    <source>
        <dbReference type="ARBA" id="ARBA00022989"/>
    </source>
</evidence>
<keyword evidence="3 6" id="KW-0812">Transmembrane</keyword>
<reference evidence="8 9" key="1">
    <citation type="submission" date="2017-02" db="EMBL/GenBank/DDBJ databases">
        <title>The new phylogeny of genus Mycobacterium.</title>
        <authorList>
            <person name="Tortoli E."/>
            <person name="Trovato A."/>
            <person name="Cirillo D.M."/>
        </authorList>
    </citation>
    <scope>NUCLEOTIDE SEQUENCE [LARGE SCALE GENOMIC DNA]</scope>
    <source>
        <strain evidence="8 9">DSM 43992</strain>
    </source>
</reference>
<organism evidence="8 9">
    <name type="scientific">Mycobacterium scrofulaceum</name>
    <dbReference type="NCBI Taxonomy" id="1783"/>
    <lineage>
        <taxon>Bacteria</taxon>
        <taxon>Bacillati</taxon>
        <taxon>Actinomycetota</taxon>
        <taxon>Actinomycetes</taxon>
        <taxon>Mycobacteriales</taxon>
        <taxon>Mycobacteriaceae</taxon>
        <taxon>Mycobacterium</taxon>
    </lineage>
</organism>
<evidence type="ECO:0000313" key="8">
    <source>
        <dbReference type="EMBL" id="ORB76046.1"/>
    </source>
</evidence>
<dbReference type="RefSeq" id="WP_083174293.1">
    <property type="nucleotide sequence ID" value="NZ_MVIJ01000001.1"/>
</dbReference>
<comment type="subcellular location">
    <subcellularLocation>
        <location evidence="1">Cell membrane</location>
        <topology evidence="1">Multi-pass membrane protein</topology>
    </subcellularLocation>
</comment>
<dbReference type="PANTHER" id="PTHR30619">
    <property type="entry name" value="DNA INTERNALIZATION/COMPETENCE PROTEIN COMEC/REC2"/>
    <property type="match status" value="1"/>
</dbReference>
<gene>
    <name evidence="8" type="ORF">BST44_00420</name>
</gene>
<dbReference type="NCBIfam" id="TIGR00360">
    <property type="entry name" value="ComEC_N-term"/>
    <property type="match status" value="1"/>
</dbReference>
<dbReference type="Pfam" id="PF03772">
    <property type="entry name" value="Competence"/>
    <property type="match status" value="1"/>
</dbReference>
<dbReference type="AlphaFoldDB" id="A0A1X0KL78"/>
<sequence length="529" mass="53801">MHGSGVVDPGAERVDARLVPAAFTCWVVTAAGIWWPIGRDVALGCAALTAASGVLAWRAWRRGEPARLRGLGAGLVAVGVTGAGFGFAVALRAEAVDRHPVTAAFGTATPVTVTPTESPVSLGRGRLMFRATLQRLHDAEMSGRVVVFARASDFESEPDGLMVGRPVRFTARIGRPTHRDLTIAVLNASGRPDVGTAGAVQRAAHAVRGRFAAAVRGALPAEQAAMLRALVLGDTSAVTVETDRDFRAAGMTHLMAVSGANVTIVCAAVLFSARWIGPRAAVALAGLTLVAFVVVVQPTASVLRAAVMGAIGLAGMLSSRRRQAIPALCGTVLVLLAVAPQLAVDVGFALSAVATAALVLVAPAWSRRLVGRGCPKPLADALAIAAAAHAVTAPLVAGISGRVSLVAVAANLAAAPVIAPITVLGSAAAVSSLAWPSGAQLLIRFTGPEVWWVLRVARWSAGVPAATVPVPSGAPGVLLVAGLTALIVVTVERLRGRRWFGAAAGLGALTAVLCALAWWLSTLLDPAAA</sequence>
<accession>A0A1X0KL78</accession>
<dbReference type="InterPro" id="IPR052159">
    <property type="entry name" value="Competence_DNA_uptake"/>
</dbReference>
<keyword evidence="9" id="KW-1185">Reference proteome</keyword>
<dbReference type="InterPro" id="IPR004477">
    <property type="entry name" value="ComEC_N"/>
</dbReference>
<evidence type="ECO:0000313" key="9">
    <source>
        <dbReference type="Proteomes" id="UP000192601"/>
    </source>
</evidence>
<dbReference type="STRING" id="1783.BST44_00420"/>
<feature type="transmembrane region" description="Helical" evidence="6">
    <location>
        <begin position="282"/>
        <end position="303"/>
    </location>
</feature>
<feature type="transmembrane region" description="Helical" evidence="6">
    <location>
        <begin position="499"/>
        <end position="520"/>
    </location>
</feature>
<evidence type="ECO:0000256" key="1">
    <source>
        <dbReference type="ARBA" id="ARBA00004651"/>
    </source>
</evidence>
<feature type="transmembrane region" description="Helical" evidence="6">
    <location>
        <begin position="254"/>
        <end position="276"/>
    </location>
</feature>
<evidence type="ECO:0000256" key="5">
    <source>
        <dbReference type="ARBA" id="ARBA00023136"/>
    </source>
</evidence>
<protein>
    <submittedName>
        <fullName evidence="8">Competence protein</fullName>
    </submittedName>
</protein>
<feature type="transmembrane region" description="Helical" evidence="6">
    <location>
        <begin position="41"/>
        <end position="60"/>
    </location>
</feature>
<comment type="caution">
    <text evidence="8">The sequence shown here is derived from an EMBL/GenBank/DDBJ whole genome shotgun (WGS) entry which is preliminary data.</text>
</comment>
<feature type="transmembrane region" description="Helical" evidence="6">
    <location>
        <begin position="348"/>
        <end position="366"/>
    </location>
</feature>
<keyword evidence="5 6" id="KW-0472">Membrane</keyword>
<name>A0A1X0KL78_MYCSC</name>
<keyword evidence="4 6" id="KW-1133">Transmembrane helix</keyword>
<feature type="transmembrane region" description="Helical" evidence="6">
    <location>
        <begin position="324"/>
        <end position="342"/>
    </location>
</feature>
<evidence type="ECO:0000256" key="2">
    <source>
        <dbReference type="ARBA" id="ARBA00022475"/>
    </source>
</evidence>
<dbReference type="Proteomes" id="UP000192601">
    <property type="component" value="Unassembled WGS sequence"/>
</dbReference>
<feature type="transmembrane region" description="Helical" evidence="6">
    <location>
        <begin position="18"/>
        <end position="35"/>
    </location>
</feature>
<dbReference type="PANTHER" id="PTHR30619:SF7">
    <property type="entry name" value="BETA-LACTAMASE DOMAIN PROTEIN"/>
    <property type="match status" value="1"/>
</dbReference>
<keyword evidence="2" id="KW-1003">Cell membrane</keyword>
<evidence type="ECO:0000256" key="3">
    <source>
        <dbReference type="ARBA" id="ARBA00022692"/>
    </source>
</evidence>
<feature type="transmembrane region" description="Helical" evidence="6">
    <location>
        <begin position="405"/>
        <end position="429"/>
    </location>
</feature>
<evidence type="ECO:0000256" key="6">
    <source>
        <dbReference type="SAM" id="Phobius"/>
    </source>
</evidence>
<feature type="transmembrane region" description="Helical" evidence="6">
    <location>
        <begin position="473"/>
        <end position="492"/>
    </location>
</feature>
<dbReference type="EMBL" id="MVIJ01000001">
    <property type="protein sequence ID" value="ORB76046.1"/>
    <property type="molecule type" value="Genomic_DNA"/>
</dbReference>
<proteinExistence type="predicted"/>
<dbReference type="OrthoDB" id="7177610at2"/>
<evidence type="ECO:0000259" key="7">
    <source>
        <dbReference type="Pfam" id="PF03772"/>
    </source>
</evidence>
<feature type="domain" description="ComEC/Rec2-related protein" evidence="7">
    <location>
        <begin position="230"/>
        <end position="491"/>
    </location>
</feature>